<dbReference type="RefSeq" id="WP_209666984.1">
    <property type="nucleotide sequence ID" value="NZ_JAGGMS010000001.1"/>
</dbReference>
<dbReference type="EMBL" id="JAGGMS010000001">
    <property type="protein sequence ID" value="MBP2183900.1"/>
    <property type="molecule type" value="Genomic_DNA"/>
</dbReference>
<feature type="transmembrane region" description="Helical" evidence="2">
    <location>
        <begin position="40"/>
        <end position="60"/>
    </location>
</feature>
<gene>
    <name evidence="3" type="ORF">JOM49_005426</name>
</gene>
<keyword evidence="2" id="KW-0472">Membrane</keyword>
<dbReference type="InterPro" id="IPR031876">
    <property type="entry name" value="DUF4760"/>
</dbReference>
<keyword evidence="2" id="KW-0812">Transmembrane</keyword>
<dbReference type="Proteomes" id="UP000741013">
    <property type="component" value="Unassembled WGS sequence"/>
</dbReference>
<sequence length="242" mass="27508">MSQLLHIDDRVLFDSAEHRVVALVGTRSAWWTAQNPKGPVMQIAALTISIIALLVSILAVRRQIQLSRHSNSIPLLVDLFREHRGEYLAQVRHLVVHDLSASALSNGLAGLPADQRRQVRDLVWFYDNLGAFVVHKIVDAQLVVGYLGGSVVDVWKKLLPLIEADRVSRKTAGRTDHEAWLEYFQYLYEAAESELARRSKGKLARTMLHRLRHCRRQQSASLTSWPKRPNDRITPTDDLDQV</sequence>
<evidence type="ECO:0000256" key="2">
    <source>
        <dbReference type="SAM" id="Phobius"/>
    </source>
</evidence>
<evidence type="ECO:0000256" key="1">
    <source>
        <dbReference type="SAM" id="MobiDB-lite"/>
    </source>
</evidence>
<dbReference type="Pfam" id="PF15956">
    <property type="entry name" value="DUF4760"/>
    <property type="match status" value="1"/>
</dbReference>
<proteinExistence type="predicted"/>
<organism evidence="3 4">
    <name type="scientific">Amycolatopsis magusensis</name>
    <dbReference type="NCBI Taxonomy" id="882444"/>
    <lineage>
        <taxon>Bacteria</taxon>
        <taxon>Bacillati</taxon>
        <taxon>Actinomycetota</taxon>
        <taxon>Actinomycetes</taxon>
        <taxon>Pseudonocardiales</taxon>
        <taxon>Pseudonocardiaceae</taxon>
        <taxon>Amycolatopsis</taxon>
    </lineage>
</organism>
<keyword evidence="2" id="KW-1133">Transmembrane helix</keyword>
<evidence type="ECO:0000313" key="3">
    <source>
        <dbReference type="EMBL" id="MBP2183900.1"/>
    </source>
</evidence>
<keyword evidence="4" id="KW-1185">Reference proteome</keyword>
<evidence type="ECO:0000313" key="4">
    <source>
        <dbReference type="Proteomes" id="UP000741013"/>
    </source>
</evidence>
<comment type="caution">
    <text evidence="3">The sequence shown here is derived from an EMBL/GenBank/DDBJ whole genome shotgun (WGS) entry which is preliminary data.</text>
</comment>
<evidence type="ECO:0008006" key="5">
    <source>
        <dbReference type="Google" id="ProtNLM"/>
    </source>
</evidence>
<accession>A0ABS4PWV3</accession>
<protein>
    <recommendedName>
        <fullName evidence="5">DUF4760 domain-containing protein</fullName>
    </recommendedName>
</protein>
<name>A0ABS4PWV3_9PSEU</name>
<feature type="region of interest" description="Disordered" evidence="1">
    <location>
        <begin position="218"/>
        <end position="242"/>
    </location>
</feature>
<reference evidence="3 4" key="1">
    <citation type="submission" date="2021-03" db="EMBL/GenBank/DDBJ databases">
        <title>Sequencing the genomes of 1000 actinobacteria strains.</title>
        <authorList>
            <person name="Klenk H.-P."/>
        </authorList>
    </citation>
    <scope>NUCLEOTIDE SEQUENCE [LARGE SCALE GENOMIC DNA]</scope>
    <source>
        <strain evidence="3 4">DSM 45510</strain>
    </source>
</reference>